<keyword evidence="1" id="KW-1133">Transmembrane helix</keyword>
<feature type="transmembrane region" description="Helical" evidence="1">
    <location>
        <begin position="15"/>
        <end position="35"/>
    </location>
</feature>
<name>A0A0R2X966_9BACT</name>
<evidence type="ECO:0000313" key="3">
    <source>
        <dbReference type="Proteomes" id="UP000051220"/>
    </source>
</evidence>
<proteinExistence type="predicted"/>
<organism evidence="2 3">
    <name type="scientific">Verrucomicrobia subdivision 6 bacterium BACL9 MAG-120924-bin69</name>
    <dbReference type="NCBI Taxonomy" id="1655635"/>
    <lineage>
        <taxon>Bacteria</taxon>
        <taxon>Pseudomonadati</taxon>
        <taxon>Verrucomicrobiota</taxon>
        <taxon>Verrucomicrobiia</taxon>
        <taxon>Verrucomicrobiales</taxon>
        <taxon>Verrucomicrobia subdivision 6</taxon>
    </lineage>
</organism>
<keyword evidence="1" id="KW-0812">Transmembrane</keyword>
<sequence>MKLPADWQEKIAKLFARPAVPVGMVVLAGLILGLGEIQSRPIRAQVERERNLQVQREATVEKALGQYTETMRQDNEVERKAWEKKLLQRDEQMQGVMEQIAGWMKAEGWQGELKPRGQELIHAEIPGLYRVGLGVELVTPVQISSQVEESDQVRLFRILRQFSAIASPHIIRRLEVDQTVNGEMRARVELEFFRCPTDG</sequence>
<comment type="caution">
    <text evidence="2">The sequence shown here is derived from an EMBL/GenBank/DDBJ whole genome shotgun (WGS) entry which is preliminary data.</text>
</comment>
<dbReference type="Proteomes" id="UP000051220">
    <property type="component" value="Unassembled WGS sequence"/>
</dbReference>
<dbReference type="EMBL" id="LIDN01000227">
    <property type="protein sequence ID" value="KRP32614.1"/>
    <property type="molecule type" value="Genomic_DNA"/>
</dbReference>
<keyword evidence="1" id="KW-0472">Membrane</keyword>
<protein>
    <submittedName>
        <fullName evidence="2">Uncharacterized protein</fullName>
    </submittedName>
</protein>
<dbReference type="AlphaFoldDB" id="A0A0R2X966"/>
<evidence type="ECO:0000256" key="1">
    <source>
        <dbReference type="SAM" id="Phobius"/>
    </source>
</evidence>
<accession>A0A0R2X966</accession>
<evidence type="ECO:0000313" key="2">
    <source>
        <dbReference type="EMBL" id="KRP32614.1"/>
    </source>
</evidence>
<gene>
    <name evidence="2" type="ORF">ABS33_06180</name>
</gene>
<reference evidence="2 3" key="1">
    <citation type="submission" date="2015-10" db="EMBL/GenBank/DDBJ databases">
        <title>Metagenome-Assembled Genomes uncover a global brackish microbiome.</title>
        <authorList>
            <person name="Hugerth L.W."/>
            <person name="Larsson J."/>
            <person name="Alneberg J."/>
            <person name="Lindh M.V."/>
            <person name="Legrand C."/>
            <person name="Pinhassi J."/>
            <person name="Andersson A.F."/>
        </authorList>
    </citation>
    <scope>NUCLEOTIDE SEQUENCE [LARGE SCALE GENOMIC DNA]</scope>
    <source>
        <strain evidence="2">BACL9 MAG-120924-bin69</strain>
    </source>
</reference>